<evidence type="ECO:0000256" key="1">
    <source>
        <dbReference type="SAM" id="MobiDB-lite"/>
    </source>
</evidence>
<proteinExistence type="predicted"/>
<protein>
    <submittedName>
        <fullName evidence="2">Uncharacterized protein</fullName>
    </submittedName>
</protein>
<reference evidence="3" key="1">
    <citation type="journal article" date="2017" name="Nat. Commun.">
        <title>The asparagus genome sheds light on the origin and evolution of a young Y chromosome.</title>
        <authorList>
            <person name="Harkess A."/>
            <person name="Zhou J."/>
            <person name="Xu C."/>
            <person name="Bowers J.E."/>
            <person name="Van der Hulst R."/>
            <person name="Ayyampalayam S."/>
            <person name="Mercati F."/>
            <person name="Riccardi P."/>
            <person name="McKain M.R."/>
            <person name="Kakrana A."/>
            <person name="Tang H."/>
            <person name="Ray J."/>
            <person name="Groenendijk J."/>
            <person name="Arikit S."/>
            <person name="Mathioni S.M."/>
            <person name="Nakano M."/>
            <person name="Shan H."/>
            <person name="Telgmann-Rauber A."/>
            <person name="Kanno A."/>
            <person name="Yue Z."/>
            <person name="Chen H."/>
            <person name="Li W."/>
            <person name="Chen Y."/>
            <person name="Xu X."/>
            <person name="Zhang Y."/>
            <person name="Luo S."/>
            <person name="Chen H."/>
            <person name="Gao J."/>
            <person name="Mao Z."/>
            <person name="Pires J.C."/>
            <person name="Luo M."/>
            <person name="Kudrna D."/>
            <person name="Wing R.A."/>
            <person name="Meyers B.C."/>
            <person name="Yi K."/>
            <person name="Kong H."/>
            <person name="Lavrijsen P."/>
            <person name="Sunseri F."/>
            <person name="Falavigna A."/>
            <person name="Ye Y."/>
            <person name="Leebens-Mack J.H."/>
            <person name="Chen G."/>
        </authorList>
    </citation>
    <scope>NUCLEOTIDE SEQUENCE [LARGE SCALE GENOMIC DNA]</scope>
    <source>
        <strain evidence="3">cv. DH0086</strain>
    </source>
</reference>
<gene>
    <name evidence="2" type="ORF">A4U43_C04F13670</name>
</gene>
<evidence type="ECO:0000313" key="2">
    <source>
        <dbReference type="EMBL" id="ONK71910.1"/>
    </source>
</evidence>
<dbReference type="AlphaFoldDB" id="A0A5P1F5Z7"/>
<dbReference type="Gramene" id="ONK71910">
    <property type="protein sequence ID" value="ONK71910"/>
    <property type="gene ID" value="A4U43_C04F13670"/>
</dbReference>
<dbReference type="Proteomes" id="UP000243459">
    <property type="component" value="Chromosome 4"/>
</dbReference>
<dbReference type="EMBL" id="CM007384">
    <property type="protein sequence ID" value="ONK71910.1"/>
    <property type="molecule type" value="Genomic_DNA"/>
</dbReference>
<sequence length="101" mass="11057">MGCDTRGEGGLGHEVRGETMTGWRCQRRMTTKCRGGQRDGEELKGLGGGDDGTTMSEEDVEELRGRRRRNVEEDDGTKMSRRTTGGRGIEGDDGTAVYESL</sequence>
<keyword evidence="3" id="KW-1185">Reference proteome</keyword>
<evidence type="ECO:0000313" key="3">
    <source>
        <dbReference type="Proteomes" id="UP000243459"/>
    </source>
</evidence>
<feature type="region of interest" description="Disordered" evidence="1">
    <location>
        <begin position="32"/>
        <end position="101"/>
    </location>
</feature>
<name>A0A5P1F5Z7_ASPOF</name>
<organism evidence="2 3">
    <name type="scientific">Asparagus officinalis</name>
    <name type="common">Garden asparagus</name>
    <dbReference type="NCBI Taxonomy" id="4686"/>
    <lineage>
        <taxon>Eukaryota</taxon>
        <taxon>Viridiplantae</taxon>
        <taxon>Streptophyta</taxon>
        <taxon>Embryophyta</taxon>
        <taxon>Tracheophyta</taxon>
        <taxon>Spermatophyta</taxon>
        <taxon>Magnoliopsida</taxon>
        <taxon>Liliopsida</taxon>
        <taxon>Asparagales</taxon>
        <taxon>Asparagaceae</taxon>
        <taxon>Asparagoideae</taxon>
        <taxon>Asparagus</taxon>
    </lineage>
</organism>
<accession>A0A5P1F5Z7</accession>